<sequence>MRTWFRLTVCLTFLSLGCGISEPPSTEEALRDSAEAALATEETSAALIGGSDRALPLWATRQVLFGDVAHYRFKLQVGPRIHDTIVIHRVVKESATWSPSRTGDAVFMVHGDAWGFEQAFLSSVDSEQVPLRQSIAAYFAQEGLDVWGIDLRWVGVPATTQEFSFMSEWNLGTHAQDVGMGLRLARGLRLAGGAFGKMNLLGWSRGSLVAHAYLNAEAQLPRGRRQVDGFIPMDMPVRFAPEHAQQQAWACARYEALKLRRALYGPEGGLLGVAPGVGLQAIGKLAATAPNEPSPIMPDDIFGPGTGRPTNRRVAIVSAAATGAIMKPLDPLTPNYHLLAGVPDASGLPGSLTYTVEGYLHEYAQTAAPYQSINEVVESEAWLCGEDVPYDDRLRDVTVPVFYVGAGGGVGEYGVYSTTLLGSRDVTSLVVRDLPPASRALDFGHADLFLADTAKTRVWRPILQWIRAH</sequence>
<gene>
    <name evidence="1" type="ORF">JY572_09790</name>
</gene>
<organism evidence="1 2">
    <name type="scientific">Myxococcus landrumensis</name>
    <dbReference type="NCBI Taxonomy" id="2813577"/>
    <lineage>
        <taxon>Bacteria</taxon>
        <taxon>Pseudomonadati</taxon>
        <taxon>Myxococcota</taxon>
        <taxon>Myxococcia</taxon>
        <taxon>Myxococcales</taxon>
        <taxon>Cystobacterineae</taxon>
        <taxon>Myxococcaceae</taxon>
        <taxon>Myxococcus</taxon>
    </lineage>
</organism>
<dbReference type="InterPro" id="IPR029058">
    <property type="entry name" value="AB_hydrolase_fold"/>
</dbReference>
<reference evidence="1 2" key="1">
    <citation type="submission" date="2021-02" db="EMBL/GenBank/DDBJ databases">
        <title>De Novo genome assembly of isolated myxobacteria.</title>
        <authorList>
            <person name="Stevens D.C."/>
        </authorList>
    </citation>
    <scope>NUCLEOTIDE SEQUENCE [LARGE SCALE GENOMIC DNA]</scope>
    <source>
        <strain evidence="1 2">SCHIC003</strain>
    </source>
</reference>
<evidence type="ECO:0000313" key="2">
    <source>
        <dbReference type="Proteomes" id="UP000663090"/>
    </source>
</evidence>
<dbReference type="SUPFAM" id="SSF53474">
    <property type="entry name" value="alpha/beta-Hydrolases"/>
    <property type="match status" value="1"/>
</dbReference>
<dbReference type="EMBL" id="CP071091">
    <property type="protein sequence ID" value="QSQ16310.1"/>
    <property type="molecule type" value="Genomic_DNA"/>
</dbReference>
<keyword evidence="2" id="KW-1185">Reference proteome</keyword>
<dbReference type="PROSITE" id="PS51257">
    <property type="entry name" value="PROKAR_LIPOPROTEIN"/>
    <property type="match status" value="1"/>
</dbReference>
<dbReference type="Proteomes" id="UP000663090">
    <property type="component" value="Chromosome"/>
</dbReference>
<name>A0ABX7NC02_9BACT</name>
<evidence type="ECO:0008006" key="3">
    <source>
        <dbReference type="Google" id="ProtNLM"/>
    </source>
</evidence>
<protein>
    <recommendedName>
        <fullName evidence="3">Lipoprotein</fullName>
    </recommendedName>
</protein>
<accession>A0ABX7NC02</accession>
<dbReference type="Gene3D" id="3.40.50.1820">
    <property type="entry name" value="alpha/beta hydrolase"/>
    <property type="match status" value="1"/>
</dbReference>
<dbReference type="RefSeq" id="WP_206717971.1">
    <property type="nucleotide sequence ID" value="NZ_CP071091.1"/>
</dbReference>
<proteinExistence type="predicted"/>
<evidence type="ECO:0000313" key="1">
    <source>
        <dbReference type="EMBL" id="QSQ16310.1"/>
    </source>
</evidence>